<dbReference type="Proteomes" id="UP000193689">
    <property type="component" value="Unassembled WGS sequence"/>
</dbReference>
<dbReference type="AlphaFoldDB" id="A0A1Y2DGX0"/>
<dbReference type="GO" id="GO:0008270">
    <property type="term" value="F:zinc ion binding"/>
    <property type="evidence" value="ECO:0007669"/>
    <property type="project" value="UniProtKB-KW"/>
</dbReference>
<dbReference type="FunFam" id="3.30.160.60:FF:000065">
    <property type="entry name" value="B-cell CLL/lymphoma 6, member B"/>
    <property type="match status" value="1"/>
</dbReference>
<evidence type="ECO:0000256" key="4">
    <source>
        <dbReference type="PROSITE-ProRule" id="PRU00042"/>
    </source>
</evidence>
<evidence type="ECO:0000256" key="1">
    <source>
        <dbReference type="ARBA" id="ARBA00022723"/>
    </source>
</evidence>
<proteinExistence type="predicted"/>
<evidence type="ECO:0000256" key="2">
    <source>
        <dbReference type="ARBA" id="ARBA00022771"/>
    </source>
</evidence>
<dbReference type="InterPro" id="IPR013087">
    <property type="entry name" value="Znf_C2H2_type"/>
</dbReference>
<dbReference type="GeneID" id="63777369"/>
<name>A0A1Y2DGX0_9PEZI</name>
<keyword evidence="2 4" id="KW-0863">Zinc-finger</keyword>
<dbReference type="SMART" id="SM00355">
    <property type="entry name" value="ZnF_C2H2"/>
    <property type="match status" value="1"/>
</dbReference>
<dbReference type="Pfam" id="PF00096">
    <property type="entry name" value="zf-C2H2"/>
    <property type="match status" value="1"/>
</dbReference>
<accession>A0A1Y2DGX0</accession>
<reference evidence="6 7" key="1">
    <citation type="submission" date="2016-07" db="EMBL/GenBank/DDBJ databases">
        <title>Pervasive Adenine N6-methylation of Active Genes in Fungi.</title>
        <authorList>
            <consortium name="DOE Joint Genome Institute"/>
            <person name="Mondo S.J."/>
            <person name="Dannebaum R.O."/>
            <person name="Kuo R.C."/>
            <person name="Labutti K."/>
            <person name="Haridas S."/>
            <person name="Kuo A."/>
            <person name="Salamov A."/>
            <person name="Ahrendt S.R."/>
            <person name="Lipzen A."/>
            <person name="Sullivan W."/>
            <person name="Andreopoulos W.B."/>
            <person name="Clum A."/>
            <person name="Lindquist E."/>
            <person name="Daum C."/>
            <person name="Ramamoorthy G.K."/>
            <person name="Gryganskyi A."/>
            <person name="Culley D."/>
            <person name="Magnuson J.K."/>
            <person name="James T.Y."/>
            <person name="O'Malley M.A."/>
            <person name="Stajich J.E."/>
            <person name="Spatafora J.W."/>
            <person name="Visel A."/>
            <person name="Grigoriev I.V."/>
        </authorList>
    </citation>
    <scope>NUCLEOTIDE SEQUENCE [LARGE SCALE GENOMIC DNA]</scope>
    <source>
        <strain evidence="6 7">CBS 129021</strain>
    </source>
</reference>
<dbReference type="SUPFAM" id="SSF57667">
    <property type="entry name" value="beta-beta-alpha zinc fingers"/>
    <property type="match status" value="1"/>
</dbReference>
<feature type="domain" description="C2H2-type" evidence="5">
    <location>
        <begin position="2"/>
        <end position="29"/>
    </location>
</feature>
<dbReference type="InterPro" id="IPR036236">
    <property type="entry name" value="Znf_C2H2_sf"/>
</dbReference>
<keyword evidence="3" id="KW-0862">Zinc</keyword>
<gene>
    <name evidence="6" type="ORF">BCR38DRAFT_447524</name>
</gene>
<dbReference type="EMBL" id="MCFJ01000016">
    <property type="protein sequence ID" value="ORY58513.1"/>
    <property type="molecule type" value="Genomic_DNA"/>
</dbReference>
<sequence length="62" mass="7733">MHVCKYCPKSFNRKDNWRQHLRLHTRPNTRLKRVAYNPEAVKQYTTETERLIHSRRVIRNER</sequence>
<dbReference type="Gene3D" id="3.30.160.60">
    <property type="entry name" value="Classic Zinc Finger"/>
    <property type="match status" value="1"/>
</dbReference>
<evidence type="ECO:0000313" key="6">
    <source>
        <dbReference type="EMBL" id="ORY58513.1"/>
    </source>
</evidence>
<dbReference type="PROSITE" id="PS50157">
    <property type="entry name" value="ZINC_FINGER_C2H2_2"/>
    <property type="match status" value="1"/>
</dbReference>
<keyword evidence="7" id="KW-1185">Reference proteome</keyword>
<evidence type="ECO:0000313" key="7">
    <source>
        <dbReference type="Proteomes" id="UP000193689"/>
    </source>
</evidence>
<keyword evidence="1" id="KW-0479">Metal-binding</keyword>
<evidence type="ECO:0000259" key="5">
    <source>
        <dbReference type="PROSITE" id="PS50157"/>
    </source>
</evidence>
<dbReference type="RefSeq" id="XP_040711430.1">
    <property type="nucleotide sequence ID" value="XM_040861157.1"/>
</dbReference>
<protein>
    <recommendedName>
        <fullName evidence="5">C2H2-type domain-containing protein</fullName>
    </recommendedName>
</protein>
<organism evidence="6 7">
    <name type="scientific">Pseudomassariella vexata</name>
    <dbReference type="NCBI Taxonomy" id="1141098"/>
    <lineage>
        <taxon>Eukaryota</taxon>
        <taxon>Fungi</taxon>
        <taxon>Dikarya</taxon>
        <taxon>Ascomycota</taxon>
        <taxon>Pezizomycotina</taxon>
        <taxon>Sordariomycetes</taxon>
        <taxon>Xylariomycetidae</taxon>
        <taxon>Amphisphaeriales</taxon>
        <taxon>Pseudomassariaceae</taxon>
        <taxon>Pseudomassariella</taxon>
    </lineage>
</organism>
<evidence type="ECO:0000256" key="3">
    <source>
        <dbReference type="ARBA" id="ARBA00022833"/>
    </source>
</evidence>
<dbReference type="OrthoDB" id="10018191at2759"/>
<comment type="caution">
    <text evidence="6">The sequence shown here is derived from an EMBL/GenBank/DDBJ whole genome shotgun (WGS) entry which is preliminary data.</text>
</comment>
<dbReference type="PROSITE" id="PS00028">
    <property type="entry name" value="ZINC_FINGER_C2H2_1"/>
    <property type="match status" value="1"/>
</dbReference>
<dbReference type="InParanoid" id="A0A1Y2DGX0"/>